<reference evidence="4" key="1">
    <citation type="submission" date="2023-04" db="EMBL/GenBank/DDBJ databases">
        <title>Ambrosiozyma monospora NBRC 1965.</title>
        <authorList>
            <person name="Ichikawa N."/>
            <person name="Sato H."/>
            <person name="Tonouchi N."/>
        </authorList>
    </citation>
    <scope>NUCLEOTIDE SEQUENCE</scope>
    <source>
        <strain evidence="4">NBRC 1965</strain>
    </source>
</reference>
<evidence type="ECO:0000256" key="1">
    <source>
        <dbReference type="ARBA" id="ARBA00022574"/>
    </source>
</evidence>
<accession>A0A9W6Z507</accession>
<dbReference type="EMBL" id="BSXU01004150">
    <property type="protein sequence ID" value="GMG41083.1"/>
    <property type="molecule type" value="Genomic_DNA"/>
</dbReference>
<dbReference type="PANTHER" id="PTHR46042:SF1">
    <property type="entry name" value="DIPHTHINE METHYLTRANSFERASE"/>
    <property type="match status" value="1"/>
</dbReference>
<dbReference type="InterPro" id="IPR052415">
    <property type="entry name" value="Diphthine_MTase"/>
</dbReference>
<comment type="pathway">
    <text evidence="3">Protein modification.</text>
</comment>
<keyword evidence="5" id="KW-1185">Reference proteome</keyword>
<dbReference type="Proteomes" id="UP001165063">
    <property type="component" value="Unassembled WGS sequence"/>
</dbReference>
<dbReference type="AlphaFoldDB" id="A0A9W6Z507"/>
<name>A0A9W6Z507_AMBMO</name>
<dbReference type="SUPFAM" id="SSF50978">
    <property type="entry name" value="WD40 repeat-like"/>
    <property type="match status" value="1"/>
</dbReference>
<dbReference type="Gene3D" id="2.130.10.10">
    <property type="entry name" value="YVTN repeat-like/Quinoprotein amine dehydrogenase"/>
    <property type="match status" value="1"/>
</dbReference>
<evidence type="ECO:0000256" key="3">
    <source>
        <dbReference type="ARBA" id="ARBA00043952"/>
    </source>
</evidence>
<dbReference type="GO" id="GO:0061685">
    <property type="term" value="F:diphthine methylesterase activity"/>
    <property type="evidence" value="ECO:0007669"/>
    <property type="project" value="TreeGrafter"/>
</dbReference>
<dbReference type="PANTHER" id="PTHR46042">
    <property type="entry name" value="DIPHTHINE METHYLTRANSFERASE"/>
    <property type="match status" value="1"/>
</dbReference>
<sequence>MSDTYPSIKRTAVFKTKLPPCSLRMNLHDNSYIYLGTYKLVKDEERHGSIEVYRDESEKEDKDGNEPCLESEAKITKLADYPTDGAILDLKLDPFDSLKMVSVHSTGNLIFWQIDEDDYSKLTQLCNLQLFETSTLITAVNFHKLQQNLITVTTTAGQCCTFTLPPSGSFSSTKPTLDVQDEVEEQTQHDLECWYADFGTQPNLENVVFSGGDDRKLISADIRSPHPTNLFSKTDRVHDAGIVSILTSSEKWCSNNPYTLWTGSYDDHVKSLDLRFVPLFSGVPPPKVKNSVCLGGGVWKLIPDPDHGTRLLSCCMYDGARILDASIDDDDSDSKAGDAIKVVNYFKGDHESMCYGGDWVDGKIVTCSFYDNVVQIWKP</sequence>
<keyword evidence="2" id="KW-0677">Repeat</keyword>
<dbReference type="InterPro" id="IPR036322">
    <property type="entry name" value="WD40_repeat_dom_sf"/>
</dbReference>
<proteinExistence type="predicted"/>
<evidence type="ECO:0000256" key="2">
    <source>
        <dbReference type="ARBA" id="ARBA00022737"/>
    </source>
</evidence>
<keyword evidence="1" id="KW-0853">WD repeat</keyword>
<dbReference type="GO" id="GO:0005737">
    <property type="term" value="C:cytoplasm"/>
    <property type="evidence" value="ECO:0007669"/>
    <property type="project" value="TreeGrafter"/>
</dbReference>
<evidence type="ECO:0000313" key="5">
    <source>
        <dbReference type="Proteomes" id="UP001165063"/>
    </source>
</evidence>
<dbReference type="InterPro" id="IPR015943">
    <property type="entry name" value="WD40/YVTN_repeat-like_dom_sf"/>
</dbReference>
<dbReference type="GO" id="GO:0017183">
    <property type="term" value="P:protein histidyl modification to diphthamide"/>
    <property type="evidence" value="ECO:0007669"/>
    <property type="project" value="TreeGrafter"/>
</dbReference>
<dbReference type="OrthoDB" id="1930760at2759"/>
<evidence type="ECO:0000313" key="4">
    <source>
        <dbReference type="EMBL" id="GMG41083.1"/>
    </source>
</evidence>
<protein>
    <submittedName>
        <fullName evidence="4">Unnamed protein product</fullName>
    </submittedName>
</protein>
<organism evidence="4 5">
    <name type="scientific">Ambrosiozyma monospora</name>
    <name type="common">Yeast</name>
    <name type="synonym">Endomycopsis monosporus</name>
    <dbReference type="NCBI Taxonomy" id="43982"/>
    <lineage>
        <taxon>Eukaryota</taxon>
        <taxon>Fungi</taxon>
        <taxon>Dikarya</taxon>
        <taxon>Ascomycota</taxon>
        <taxon>Saccharomycotina</taxon>
        <taxon>Pichiomycetes</taxon>
        <taxon>Pichiales</taxon>
        <taxon>Pichiaceae</taxon>
        <taxon>Ambrosiozyma</taxon>
    </lineage>
</organism>
<gene>
    <name evidence="4" type="ORF">Amon01_000648100</name>
</gene>
<comment type="caution">
    <text evidence="4">The sequence shown here is derived from an EMBL/GenBank/DDBJ whole genome shotgun (WGS) entry which is preliminary data.</text>
</comment>